<evidence type="ECO:0000313" key="4">
    <source>
        <dbReference type="Proteomes" id="UP000554235"/>
    </source>
</evidence>
<dbReference type="Proteomes" id="UP000554235">
    <property type="component" value="Unassembled WGS sequence"/>
</dbReference>
<dbReference type="EMBL" id="JAADYS010000812">
    <property type="protein sequence ID" value="KAF4466856.1"/>
    <property type="molecule type" value="Genomic_DNA"/>
</dbReference>
<reference evidence="3 4" key="1">
    <citation type="submission" date="2020-01" db="EMBL/GenBank/DDBJ databases">
        <title>Identification and distribution of gene clusters putatively required for synthesis of sphingolipid metabolism inhibitors in phylogenetically diverse species of the filamentous fungus Fusarium.</title>
        <authorList>
            <person name="Kim H.-S."/>
            <person name="Busman M."/>
            <person name="Brown D.W."/>
            <person name="Divon H."/>
            <person name="Uhlig S."/>
            <person name="Proctor R.H."/>
        </authorList>
    </citation>
    <scope>NUCLEOTIDE SEQUENCE [LARGE SCALE GENOMIC DNA]</scope>
    <source>
        <strain evidence="3 4">NRRL 20459</strain>
    </source>
</reference>
<evidence type="ECO:0000256" key="2">
    <source>
        <dbReference type="SAM" id="SignalP"/>
    </source>
</evidence>
<sequence length="153" mass="16611">MISNTIISFLQLWLATLAFAAPIADDAVSATSAKPWHYGTGGGIIGFIILILDIIVWSTSPLFASHHLPLTLRSRGPPVEPASGTQAAVVPRRLHLPPRRHGHLLALLEPQGAHEGLRVRAAVVETCSSTIMTRTRDDSWDDEIAHGMTGRLW</sequence>
<name>A0A8H4LDA5_9HYPO</name>
<feature type="signal peptide" evidence="2">
    <location>
        <begin position="1"/>
        <end position="20"/>
    </location>
</feature>
<dbReference type="AlphaFoldDB" id="A0A8H4LDA5"/>
<accession>A0A8H4LDA5</accession>
<keyword evidence="2" id="KW-0732">Signal</keyword>
<dbReference type="OrthoDB" id="5193244at2759"/>
<protein>
    <submittedName>
        <fullName evidence="3">Cardiolipin synthase</fullName>
    </submittedName>
</protein>
<keyword evidence="1" id="KW-1133">Transmembrane helix</keyword>
<feature type="chain" id="PRO_5034046693" evidence="2">
    <location>
        <begin position="21"/>
        <end position="153"/>
    </location>
</feature>
<keyword evidence="4" id="KW-1185">Reference proteome</keyword>
<gene>
    <name evidence="3" type="ORF">FALBO_6282</name>
</gene>
<keyword evidence="1" id="KW-0472">Membrane</keyword>
<organism evidence="3 4">
    <name type="scientific">Fusarium albosuccineum</name>
    <dbReference type="NCBI Taxonomy" id="1237068"/>
    <lineage>
        <taxon>Eukaryota</taxon>
        <taxon>Fungi</taxon>
        <taxon>Dikarya</taxon>
        <taxon>Ascomycota</taxon>
        <taxon>Pezizomycotina</taxon>
        <taxon>Sordariomycetes</taxon>
        <taxon>Hypocreomycetidae</taxon>
        <taxon>Hypocreales</taxon>
        <taxon>Nectriaceae</taxon>
        <taxon>Fusarium</taxon>
        <taxon>Fusarium decemcellulare species complex</taxon>
    </lineage>
</organism>
<proteinExistence type="predicted"/>
<comment type="caution">
    <text evidence="3">The sequence shown here is derived from an EMBL/GenBank/DDBJ whole genome shotgun (WGS) entry which is preliminary data.</text>
</comment>
<keyword evidence="1" id="KW-0812">Transmembrane</keyword>
<feature type="transmembrane region" description="Helical" evidence="1">
    <location>
        <begin position="44"/>
        <end position="64"/>
    </location>
</feature>
<evidence type="ECO:0000256" key="1">
    <source>
        <dbReference type="SAM" id="Phobius"/>
    </source>
</evidence>
<evidence type="ECO:0000313" key="3">
    <source>
        <dbReference type="EMBL" id="KAF4466856.1"/>
    </source>
</evidence>